<comment type="subcellular location">
    <subcellularLocation>
        <location evidence="1">Membrane</location>
        <topology evidence="1">Multi-pass membrane protein</topology>
    </subcellularLocation>
</comment>
<feature type="compositionally biased region" description="Basic and acidic residues" evidence="5">
    <location>
        <begin position="574"/>
        <end position="591"/>
    </location>
</feature>
<feature type="transmembrane region" description="Helical" evidence="6">
    <location>
        <begin position="418"/>
        <end position="439"/>
    </location>
</feature>
<evidence type="ECO:0000313" key="8">
    <source>
        <dbReference type="EMBL" id="OCF36435.1"/>
    </source>
</evidence>
<protein>
    <submittedName>
        <fullName evidence="8">Solute carrier family 35, member C2</fullName>
    </submittedName>
</protein>
<keyword evidence="4 6" id="KW-0472">Membrane</keyword>
<dbReference type="STRING" id="1296120.A0A1B9GZK1"/>
<evidence type="ECO:0000259" key="7">
    <source>
        <dbReference type="Pfam" id="PF03151"/>
    </source>
</evidence>
<feature type="compositionally biased region" description="Basic and acidic residues" evidence="5">
    <location>
        <begin position="638"/>
        <end position="647"/>
    </location>
</feature>
<proteinExistence type="predicted"/>
<evidence type="ECO:0000256" key="5">
    <source>
        <dbReference type="SAM" id="MobiDB-lite"/>
    </source>
</evidence>
<feature type="transmembrane region" description="Helical" evidence="6">
    <location>
        <begin position="390"/>
        <end position="411"/>
    </location>
</feature>
<dbReference type="Proteomes" id="UP000092666">
    <property type="component" value="Unassembled WGS sequence"/>
</dbReference>
<dbReference type="AlphaFoldDB" id="A0A1B9GZK1"/>
<keyword evidence="9" id="KW-1185">Reference proteome</keyword>
<dbReference type="EMBL" id="KI669495">
    <property type="protein sequence ID" value="OCF36435.1"/>
    <property type="molecule type" value="Genomic_DNA"/>
</dbReference>
<name>A0A1B9GZK1_9TREE</name>
<feature type="compositionally biased region" description="Basic and acidic residues" evidence="5">
    <location>
        <begin position="104"/>
        <end position="125"/>
    </location>
</feature>
<keyword evidence="2 6" id="KW-0812">Transmembrane</keyword>
<feature type="compositionally biased region" description="Polar residues" evidence="5">
    <location>
        <begin position="63"/>
        <end position="73"/>
    </location>
</feature>
<feature type="compositionally biased region" description="Gly residues" evidence="5">
    <location>
        <begin position="623"/>
        <end position="635"/>
    </location>
</feature>
<evidence type="ECO:0000256" key="6">
    <source>
        <dbReference type="SAM" id="Phobius"/>
    </source>
</evidence>
<feature type="domain" description="Sugar phosphate transporter" evidence="7">
    <location>
        <begin position="166"/>
        <end position="462"/>
    </location>
</feature>
<dbReference type="InterPro" id="IPR004853">
    <property type="entry name" value="Sugar_P_trans_dom"/>
</dbReference>
<feature type="transmembrane region" description="Helical" evidence="6">
    <location>
        <begin position="162"/>
        <end position="182"/>
    </location>
</feature>
<feature type="region of interest" description="Disordered" evidence="5">
    <location>
        <begin position="523"/>
        <end position="647"/>
    </location>
</feature>
<accession>A0A1B9GZK1</accession>
<feature type="transmembrane region" description="Helical" evidence="6">
    <location>
        <begin position="445"/>
        <end position="463"/>
    </location>
</feature>
<dbReference type="InterPro" id="IPR050186">
    <property type="entry name" value="TPT_transporter"/>
</dbReference>
<reference evidence="9" key="2">
    <citation type="submission" date="2013-12" db="EMBL/GenBank/DDBJ databases">
        <title>Evolution of pathogenesis and genome organization in the Tremellales.</title>
        <authorList>
            <person name="Cuomo C."/>
            <person name="Litvintseva A."/>
            <person name="Heitman J."/>
            <person name="Chen Y."/>
            <person name="Sun S."/>
            <person name="Springer D."/>
            <person name="Dromer F."/>
            <person name="Young S."/>
            <person name="Zeng Q."/>
            <person name="Chapman S."/>
            <person name="Gujja S."/>
            <person name="Saif S."/>
            <person name="Birren B."/>
        </authorList>
    </citation>
    <scope>NUCLEOTIDE SEQUENCE [LARGE SCALE GENOMIC DNA]</scope>
    <source>
        <strain evidence="9">BCC8398</strain>
    </source>
</reference>
<dbReference type="OrthoDB" id="18894at2759"/>
<feature type="region of interest" description="Disordered" evidence="5">
    <location>
        <begin position="15"/>
        <end position="48"/>
    </location>
</feature>
<reference evidence="8 9" key="1">
    <citation type="submission" date="2013-07" db="EMBL/GenBank/DDBJ databases">
        <title>The Genome Sequence of Cryptococcus heveanensis BCC8398.</title>
        <authorList>
            <consortium name="The Broad Institute Genome Sequencing Platform"/>
            <person name="Cuomo C."/>
            <person name="Litvintseva A."/>
            <person name="Chen Y."/>
            <person name="Heitman J."/>
            <person name="Sun S."/>
            <person name="Springer D."/>
            <person name="Dromer F."/>
            <person name="Young S.K."/>
            <person name="Zeng Q."/>
            <person name="Gargeya S."/>
            <person name="Fitzgerald M."/>
            <person name="Abouelleil A."/>
            <person name="Alvarado L."/>
            <person name="Berlin A.M."/>
            <person name="Chapman S.B."/>
            <person name="Dewar J."/>
            <person name="Goldberg J."/>
            <person name="Griggs A."/>
            <person name="Gujja S."/>
            <person name="Hansen M."/>
            <person name="Howarth C."/>
            <person name="Imamovic A."/>
            <person name="Larimer J."/>
            <person name="McCowan C."/>
            <person name="Murphy C."/>
            <person name="Pearson M."/>
            <person name="Priest M."/>
            <person name="Roberts A."/>
            <person name="Saif S."/>
            <person name="Shea T."/>
            <person name="Sykes S."/>
            <person name="Wortman J."/>
            <person name="Nusbaum C."/>
            <person name="Birren B."/>
        </authorList>
    </citation>
    <scope>NUCLEOTIDE SEQUENCE [LARGE SCALE GENOMIC DNA]</scope>
    <source>
        <strain evidence="8 9">BCC8398</strain>
    </source>
</reference>
<evidence type="ECO:0000256" key="1">
    <source>
        <dbReference type="ARBA" id="ARBA00004141"/>
    </source>
</evidence>
<evidence type="ECO:0000313" key="9">
    <source>
        <dbReference type="Proteomes" id="UP000092666"/>
    </source>
</evidence>
<evidence type="ECO:0000256" key="2">
    <source>
        <dbReference type="ARBA" id="ARBA00022692"/>
    </source>
</evidence>
<keyword evidence="3 6" id="KW-1133">Transmembrane helix</keyword>
<feature type="region of interest" description="Disordered" evidence="5">
    <location>
        <begin position="63"/>
        <end position="146"/>
    </location>
</feature>
<dbReference type="GO" id="GO:0016020">
    <property type="term" value="C:membrane"/>
    <property type="evidence" value="ECO:0007669"/>
    <property type="project" value="UniProtKB-SubCell"/>
</dbReference>
<evidence type="ECO:0000256" key="3">
    <source>
        <dbReference type="ARBA" id="ARBA00022989"/>
    </source>
</evidence>
<dbReference type="PANTHER" id="PTHR11132">
    <property type="entry name" value="SOLUTE CARRIER FAMILY 35"/>
    <property type="match status" value="1"/>
</dbReference>
<organism evidence="8 9">
    <name type="scientific">Kwoniella heveanensis BCC8398</name>
    <dbReference type="NCBI Taxonomy" id="1296120"/>
    <lineage>
        <taxon>Eukaryota</taxon>
        <taxon>Fungi</taxon>
        <taxon>Dikarya</taxon>
        <taxon>Basidiomycota</taxon>
        <taxon>Agaricomycotina</taxon>
        <taxon>Tremellomycetes</taxon>
        <taxon>Tremellales</taxon>
        <taxon>Cryptococcaceae</taxon>
        <taxon>Kwoniella</taxon>
    </lineage>
</organism>
<feature type="compositionally biased region" description="Acidic residues" evidence="5">
    <location>
        <begin position="81"/>
        <end position="90"/>
    </location>
</feature>
<feature type="transmembrane region" description="Helical" evidence="6">
    <location>
        <begin position="194"/>
        <end position="217"/>
    </location>
</feature>
<feature type="transmembrane region" description="Helical" evidence="6">
    <location>
        <begin position="262"/>
        <end position="282"/>
    </location>
</feature>
<feature type="transmembrane region" description="Helical" evidence="6">
    <location>
        <begin position="314"/>
        <end position="333"/>
    </location>
</feature>
<sequence>MASSSLLQIDLYAQPLGEPSRPSHHLSPAPHPITLGINATNSRRSSVESSASDDVLAFGASNQGYENHLSGSNRDGLPAYDDGDGDGDDLDSSKRQHLLSSAETSRRERDSIEDHGAGRDRLGYDRHRRSGGDTGVVGTEPGHERHRHASVEMKKALWWKNVVITGIFVLSWYTFATLLSLYNKWMFSPQYYGFSYPLFVTACHMVVQFFLASFIRVAFAKQYRPKERPTRKEYVTKILPTAASTGGDIGLSNLSLKTITLSLYTMCKSSTLIFVLLFAFAFKLEKYSLRLISVISLISFGVFCMVFNTTAVSIPGIVMVFVASGLGGLRWALTELVMHKKGMGLSNPFATIFWLAPLMAITLAPVSMALEGWFTIFGGEFFTGFQAVKTIGVIVFPGALAFAMVASEYFIIQRAGVVPLSIAGIFKEVSTISISAWVFGDQLTSLNIVGVVITIGGIALYSFHKYQKSISSTVELDAHGNPVKEDDTAPLMGTASHRYVTASQNDRDGDRDQDRILGDIALSTSASGSRPPSAINEQVPLDSLNNHGKAARSKLKSYPYSKNGPEAEAETDEERTNRLRDDFEGWDRPENDDWSGSGSDDEEEADEVDTDEVDRRRNQRLNAGGGGAGSKGGSGRSRWGEWWDKAM</sequence>
<gene>
    <name evidence="8" type="ORF">I316_01684</name>
</gene>
<evidence type="ECO:0000256" key="4">
    <source>
        <dbReference type="ARBA" id="ARBA00023136"/>
    </source>
</evidence>
<feature type="compositionally biased region" description="Acidic residues" evidence="5">
    <location>
        <begin position="599"/>
        <end position="612"/>
    </location>
</feature>
<feature type="transmembrane region" description="Helical" evidence="6">
    <location>
        <begin position="345"/>
        <end position="370"/>
    </location>
</feature>
<dbReference type="Pfam" id="PF03151">
    <property type="entry name" value="TPT"/>
    <property type="match status" value="1"/>
</dbReference>